<keyword evidence="2" id="KW-1185">Reference proteome</keyword>
<evidence type="ECO:0000313" key="2">
    <source>
        <dbReference type="Proteomes" id="UP000233060"/>
    </source>
</evidence>
<name>A0A2K5L207_CERAT</name>
<sequence length="73" mass="8020">MAHLIAEIDNGPPKDPAVSVEQWFSSVVPGSAATTLLGDLLEVLILYPHLDQLNKKFWGWGPKILMNQLPIKG</sequence>
<protein>
    <submittedName>
        <fullName evidence="1">Uncharacterized protein</fullName>
    </submittedName>
</protein>
<dbReference type="AlphaFoldDB" id="A0A2K5L207"/>
<reference evidence="1" key="1">
    <citation type="submission" date="2025-08" db="UniProtKB">
        <authorList>
            <consortium name="Ensembl"/>
        </authorList>
    </citation>
    <scope>IDENTIFICATION</scope>
</reference>
<dbReference type="GeneTree" id="ENSGT00910000147624"/>
<organism evidence="1 2">
    <name type="scientific">Cercocebus atys</name>
    <name type="common">Sooty mangabey</name>
    <name type="synonym">Cercocebus torquatus atys</name>
    <dbReference type="NCBI Taxonomy" id="9531"/>
    <lineage>
        <taxon>Eukaryota</taxon>
        <taxon>Metazoa</taxon>
        <taxon>Chordata</taxon>
        <taxon>Craniata</taxon>
        <taxon>Vertebrata</taxon>
        <taxon>Euteleostomi</taxon>
        <taxon>Mammalia</taxon>
        <taxon>Eutheria</taxon>
        <taxon>Euarchontoglires</taxon>
        <taxon>Primates</taxon>
        <taxon>Haplorrhini</taxon>
        <taxon>Catarrhini</taxon>
        <taxon>Cercopithecidae</taxon>
        <taxon>Cercopithecinae</taxon>
        <taxon>Cercocebus</taxon>
    </lineage>
</organism>
<dbReference type="OMA" id="WRRDLAI"/>
<accession>A0A2K5L207</accession>
<dbReference type="Bgee" id="ENSCATG00000021228">
    <property type="expression patterns" value="Expressed in frontal cortex and 5 other cell types or tissues"/>
</dbReference>
<proteinExistence type="predicted"/>
<dbReference type="Ensembl" id="ENSCATT00000024516.1">
    <property type="protein sequence ID" value="ENSCATP00000006970.1"/>
    <property type="gene ID" value="ENSCATG00000021228.1"/>
</dbReference>
<dbReference type="Proteomes" id="UP000233060">
    <property type="component" value="Unassembled WGS sequence"/>
</dbReference>
<reference evidence="1" key="2">
    <citation type="submission" date="2025-09" db="UniProtKB">
        <authorList>
            <consortium name="Ensembl"/>
        </authorList>
    </citation>
    <scope>IDENTIFICATION</scope>
</reference>
<evidence type="ECO:0000313" key="1">
    <source>
        <dbReference type="Ensembl" id="ENSCATP00000006970.1"/>
    </source>
</evidence>